<gene>
    <name evidence="2" type="ORF">Nepgr_016401</name>
</gene>
<keyword evidence="3" id="KW-1185">Reference proteome</keyword>
<protein>
    <submittedName>
        <fullName evidence="2">Uncharacterized protein</fullName>
    </submittedName>
</protein>
<proteinExistence type="predicted"/>
<dbReference type="EMBL" id="BSYO01000014">
    <property type="protein sequence ID" value="GMH14560.1"/>
    <property type="molecule type" value="Genomic_DNA"/>
</dbReference>
<name>A0AAD3SPQ2_NEPGR</name>
<organism evidence="2 3">
    <name type="scientific">Nepenthes gracilis</name>
    <name type="common">Slender pitcher plant</name>
    <dbReference type="NCBI Taxonomy" id="150966"/>
    <lineage>
        <taxon>Eukaryota</taxon>
        <taxon>Viridiplantae</taxon>
        <taxon>Streptophyta</taxon>
        <taxon>Embryophyta</taxon>
        <taxon>Tracheophyta</taxon>
        <taxon>Spermatophyta</taxon>
        <taxon>Magnoliopsida</taxon>
        <taxon>eudicotyledons</taxon>
        <taxon>Gunneridae</taxon>
        <taxon>Pentapetalae</taxon>
        <taxon>Caryophyllales</taxon>
        <taxon>Nepenthaceae</taxon>
        <taxon>Nepenthes</taxon>
    </lineage>
</organism>
<keyword evidence="1" id="KW-1133">Transmembrane helix</keyword>
<comment type="caution">
    <text evidence="2">The sequence shown here is derived from an EMBL/GenBank/DDBJ whole genome shotgun (WGS) entry which is preliminary data.</text>
</comment>
<keyword evidence="1" id="KW-0472">Membrane</keyword>
<sequence length="241" mass="26921">MLPGRPQRAANYRKGLWSVFCSQSDCFCLLGVDCWFGSIDWIRNLDWHDARWWYALPSLQQDAIMGIPSVVGCAFRFLTRNRYGGSSFHLAESAGLEAGTASAAKAKGITTAYPALGHDKYSGNSAPRDTHRESTKMQHQLLKFQIQQNQHHVHSRPSDAVPPSLLGNVLFRPFPWSAAASSFVDCDPFCPVRHCPAQNLLYAADLECGQFQVIAFCRFLVVDMFVIGNGCFLVMLLICWV</sequence>
<evidence type="ECO:0000313" key="3">
    <source>
        <dbReference type="Proteomes" id="UP001279734"/>
    </source>
</evidence>
<reference evidence="2" key="1">
    <citation type="submission" date="2023-05" db="EMBL/GenBank/DDBJ databases">
        <title>Nepenthes gracilis genome sequencing.</title>
        <authorList>
            <person name="Fukushima K."/>
        </authorList>
    </citation>
    <scope>NUCLEOTIDE SEQUENCE</scope>
    <source>
        <strain evidence="2">SING2019-196</strain>
    </source>
</reference>
<dbReference type="AlphaFoldDB" id="A0AAD3SPQ2"/>
<feature type="transmembrane region" description="Helical" evidence="1">
    <location>
        <begin position="219"/>
        <end position="240"/>
    </location>
</feature>
<dbReference type="Proteomes" id="UP001279734">
    <property type="component" value="Unassembled WGS sequence"/>
</dbReference>
<accession>A0AAD3SPQ2</accession>
<evidence type="ECO:0000256" key="1">
    <source>
        <dbReference type="SAM" id="Phobius"/>
    </source>
</evidence>
<evidence type="ECO:0000313" key="2">
    <source>
        <dbReference type="EMBL" id="GMH14560.1"/>
    </source>
</evidence>
<keyword evidence="1" id="KW-0812">Transmembrane</keyword>